<proteinExistence type="inferred from homology"/>
<evidence type="ECO:0000256" key="1">
    <source>
        <dbReference type="ARBA" id="ARBA00001966"/>
    </source>
</evidence>
<evidence type="ECO:0000256" key="2">
    <source>
        <dbReference type="ARBA" id="ARBA00006597"/>
    </source>
</evidence>
<gene>
    <name evidence="12" type="ORF">UFOPK3773_02501</name>
</gene>
<protein>
    <submittedName>
        <fullName evidence="12">Unannotated protein</fullName>
    </submittedName>
</protein>
<dbReference type="Pfam" id="PF02467">
    <property type="entry name" value="Whib"/>
    <property type="match status" value="1"/>
</dbReference>
<evidence type="ECO:0000259" key="11">
    <source>
        <dbReference type="PROSITE" id="PS51674"/>
    </source>
</evidence>
<keyword evidence="6" id="KW-0411">Iron-sulfur</keyword>
<dbReference type="GO" id="GO:0051539">
    <property type="term" value="F:4 iron, 4 sulfur cluster binding"/>
    <property type="evidence" value="ECO:0007669"/>
    <property type="project" value="UniProtKB-KW"/>
</dbReference>
<keyword evidence="4" id="KW-0479">Metal-binding</keyword>
<keyword evidence="9" id="KW-1015">Disulfide bond</keyword>
<name>A0A6J7LEZ1_9ZZZZ</name>
<dbReference type="GO" id="GO:0045454">
    <property type="term" value="P:cell redox homeostasis"/>
    <property type="evidence" value="ECO:0007669"/>
    <property type="project" value="TreeGrafter"/>
</dbReference>
<dbReference type="HAMAP" id="MF_01479">
    <property type="entry name" value="WhiB"/>
    <property type="match status" value="1"/>
</dbReference>
<organism evidence="12">
    <name type="scientific">freshwater metagenome</name>
    <dbReference type="NCBI Taxonomy" id="449393"/>
    <lineage>
        <taxon>unclassified sequences</taxon>
        <taxon>metagenomes</taxon>
        <taxon>ecological metagenomes</taxon>
    </lineage>
</organism>
<keyword evidence="10" id="KW-0804">Transcription</keyword>
<evidence type="ECO:0000313" key="12">
    <source>
        <dbReference type="EMBL" id="CAB4966255.1"/>
    </source>
</evidence>
<evidence type="ECO:0000256" key="9">
    <source>
        <dbReference type="ARBA" id="ARBA00023157"/>
    </source>
</evidence>
<evidence type="ECO:0000256" key="10">
    <source>
        <dbReference type="ARBA" id="ARBA00023163"/>
    </source>
</evidence>
<keyword evidence="3" id="KW-0004">4Fe-4S</keyword>
<dbReference type="PROSITE" id="PS51674">
    <property type="entry name" value="4FE4S_WBL"/>
    <property type="match status" value="1"/>
</dbReference>
<dbReference type="InterPro" id="IPR003482">
    <property type="entry name" value="Whib"/>
</dbReference>
<feature type="domain" description="4Fe-4S Wbl-type" evidence="11">
    <location>
        <begin position="18"/>
        <end position="80"/>
    </location>
</feature>
<keyword evidence="5" id="KW-0408">Iron</keyword>
<evidence type="ECO:0000256" key="5">
    <source>
        <dbReference type="ARBA" id="ARBA00023004"/>
    </source>
</evidence>
<accession>A0A6J7LEZ1</accession>
<dbReference type="GO" id="GO:0003677">
    <property type="term" value="F:DNA binding"/>
    <property type="evidence" value="ECO:0007669"/>
    <property type="project" value="UniProtKB-KW"/>
</dbReference>
<dbReference type="InterPro" id="IPR034768">
    <property type="entry name" value="4FE4S_WBL"/>
</dbReference>
<evidence type="ECO:0000256" key="8">
    <source>
        <dbReference type="ARBA" id="ARBA00023125"/>
    </source>
</evidence>
<dbReference type="PANTHER" id="PTHR38839:SF6">
    <property type="entry name" value="TRANSCRIPTIONAL REGULATOR WHIB1"/>
    <property type="match status" value="1"/>
</dbReference>
<evidence type="ECO:0000256" key="3">
    <source>
        <dbReference type="ARBA" id="ARBA00022485"/>
    </source>
</evidence>
<dbReference type="AlphaFoldDB" id="A0A6J7LEZ1"/>
<dbReference type="GO" id="GO:0046872">
    <property type="term" value="F:metal ion binding"/>
    <property type="evidence" value="ECO:0007669"/>
    <property type="project" value="UniProtKB-KW"/>
</dbReference>
<comment type="cofactor">
    <cofactor evidence="1">
        <name>[4Fe-4S] cluster</name>
        <dbReference type="ChEBI" id="CHEBI:49883"/>
    </cofactor>
</comment>
<keyword evidence="8" id="KW-0238">DNA-binding</keyword>
<dbReference type="EMBL" id="CAFBNF010000440">
    <property type="protein sequence ID" value="CAB4966255.1"/>
    <property type="molecule type" value="Genomic_DNA"/>
</dbReference>
<keyword evidence="7" id="KW-0805">Transcription regulation</keyword>
<dbReference type="GO" id="GO:0045892">
    <property type="term" value="P:negative regulation of DNA-templated transcription"/>
    <property type="evidence" value="ECO:0007669"/>
    <property type="project" value="TreeGrafter"/>
</dbReference>
<evidence type="ECO:0000256" key="6">
    <source>
        <dbReference type="ARBA" id="ARBA00023014"/>
    </source>
</evidence>
<sequence length="100" mass="10944">MSVDEVRQVPVDWREVAACRDAQPELFFPSGTGSSLRMQTDQAKAVCHGCPVVDRCLGFALATDETEGIWGGLTTQERRAARRALLSGRAFDTHRSNAHA</sequence>
<comment type="similarity">
    <text evidence="2">Belongs to the WhiB family.</text>
</comment>
<reference evidence="12" key="1">
    <citation type="submission" date="2020-05" db="EMBL/GenBank/DDBJ databases">
        <authorList>
            <person name="Chiriac C."/>
            <person name="Salcher M."/>
            <person name="Ghai R."/>
            <person name="Kavagutti S V."/>
        </authorList>
    </citation>
    <scope>NUCLEOTIDE SEQUENCE</scope>
</reference>
<dbReference type="GO" id="GO:0047134">
    <property type="term" value="F:protein-disulfide reductase [NAD(P)H] activity"/>
    <property type="evidence" value="ECO:0007669"/>
    <property type="project" value="TreeGrafter"/>
</dbReference>
<evidence type="ECO:0000256" key="7">
    <source>
        <dbReference type="ARBA" id="ARBA00023015"/>
    </source>
</evidence>
<dbReference type="PANTHER" id="PTHR38839">
    <property type="entry name" value="TRANSCRIPTIONAL REGULATOR WHID-RELATED"/>
    <property type="match status" value="1"/>
</dbReference>
<evidence type="ECO:0000256" key="4">
    <source>
        <dbReference type="ARBA" id="ARBA00022723"/>
    </source>
</evidence>